<feature type="transmembrane region" description="Helical" evidence="1">
    <location>
        <begin position="57"/>
        <end position="75"/>
    </location>
</feature>
<feature type="transmembrane region" description="Helical" evidence="1">
    <location>
        <begin position="95"/>
        <end position="117"/>
    </location>
</feature>
<reference evidence="2" key="1">
    <citation type="journal article" date="2016" name="Gigascience">
        <title>De novo construction of an expanded transcriptome assembly for the western tarnished plant bug, Lygus hesperus.</title>
        <authorList>
            <person name="Tassone E.E."/>
            <person name="Geib S.M."/>
            <person name="Hall B."/>
            <person name="Fabrick J.A."/>
            <person name="Brent C.S."/>
            <person name="Hull J.J."/>
        </authorList>
    </citation>
    <scope>NUCLEOTIDE SEQUENCE</scope>
</reference>
<proteinExistence type="predicted"/>
<accession>A0A146LG00</accession>
<keyword evidence="1" id="KW-0812">Transmembrane</keyword>
<keyword evidence="1" id="KW-1133">Transmembrane helix</keyword>
<organism evidence="2">
    <name type="scientific">Lygus hesperus</name>
    <name type="common">Western plant bug</name>
    <dbReference type="NCBI Taxonomy" id="30085"/>
    <lineage>
        <taxon>Eukaryota</taxon>
        <taxon>Metazoa</taxon>
        <taxon>Ecdysozoa</taxon>
        <taxon>Arthropoda</taxon>
        <taxon>Hexapoda</taxon>
        <taxon>Insecta</taxon>
        <taxon>Pterygota</taxon>
        <taxon>Neoptera</taxon>
        <taxon>Paraneoptera</taxon>
        <taxon>Hemiptera</taxon>
        <taxon>Heteroptera</taxon>
        <taxon>Panheteroptera</taxon>
        <taxon>Cimicomorpha</taxon>
        <taxon>Miridae</taxon>
        <taxon>Mirini</taxon>
        <taxon>Lygus</taxon>
    </lineage>
</organism>
<keyword evidence="1" id="KW-0472">Membrane</keyword>
<dbReference type="EMBL" id="GDHC01011571">
    <property type="protein sequence ID" value="JAQ07058.1"/>
    <property type="molecule type" value="Transcribed_RNA"/>
</dbReference>
<protein>
    <submittedName>
        <fullName evidence="2">Uncharacterized protein</fullName>
    </submittedName>
</protein>
<gene>
    <name evidence="2" type="ORF">g.10040</name>
</gene>
<evidence type="ECO:0000313" key="2">
    <source>
        <dbReference type="EMBL" id="JAQ07058.1"/>
    </source>
</evidence>
<sequence length="121" mass="14289">MNVKNRNGHCVQVEWCYLRRRSNVKRCASFTYPSIITFMIDRRGDRYRGEKRRRSSIFTKTFVLTLRYLLWSILLRKIDIVAWTGVGADKVVLSINQSLLLVNLLIVFTSRTCFIHLQHVP</sequence>
<name>A0A146LG00_LYGHE</name>
<evidence type="ECO:0000256" key="1">
    <source>
        <dbReference type="SAM" id="Phobius"/>
    </source>
</evidence>
<dbReference type="AlphaFoldDB" id="A0A146LG00"/>